<evidence type="ECO:0000313" key="1">
    <source>
        <dbReference type="EMBL" id="MFB2832961.1"/>
    </source>
</evidence>
<evidence type="ECO:0000313" key="2">
    <source>
        <dbReference type="Proteomes" id="UP001576780"/>
    </source>
</evidence>
<dbReference type="RefSeq" id="WP_413275437.1">
    <property type="nucleotide sequence ID" value="NZ_JBHFNT010000004.1"/>
</dbReference>
<accession>A0ABV4WD89</accession>
<name>A0ABV4WD89_9CYAN</name>
<evidence type="ECO:0008006" key="3">
    <source>
        <dbReference type="Google" id="ProtNLM"/>
    </source>
</evidence>
<sequence>MTENQAKLEQFKNSWGLTYAQLAAVLDYSEQGVRQWFFTDRSKRKRTPPGVVIVAVTSLDELWRLRGKPNFF</sequence>
<organism evidence="1 2">
    <name type="scientific">Floridaenema evergladense BLCC-F167</name>
    <dbReference type="NCBI Taxonomy" id="3153639"/>
    <lineage>
        <taxon>Bacteria</taxon>
        <taxon>Bacillati</taxon>
        <taxon>Cyanobacteriota</taxon>
        <taxon>Cyanophyceae</taxon>
        <taxon>Oscillatoriophycideae</taxon>
        <taxon>Aerosakkonematales</taxon>
        <taxon>Aerosakkonemataceae</taxon>
        <taxon>Floridanema</taxon>
        <taxon>Floridanema evergladense</taxon>
    </lineage>
</organism>
<proteinExistence type="predicted"/>
<gene>
    <name evidence="1" type="ORF">ACE1CA_00350</name>
</gene>
<dbReference type="Proteomes" id="UP001576780">
    <property type="component" value="Unassembled WGS sequence"/>
</dbReference>
<comment type="caution">
    <text evidence="1">The sequence shown here is derived from an EMBL/GenBank/DDBJ whole genome shotgun (WGS) entry which is preliminary data.</text>
</comment>
<protein>
    <recommendedName>
        <fullName evidence="3">XRE family transcriptional regulator</fullName>
    </recommendedName>
</protein>
<dbReference type="EMBL" id="JBHFNT010000004">
    <property type="protein sequence ID" value="MFB2832961.1"/>
    <property type="molecule type" value="Genomic_DNA"/>
</dbReference>
<keyword evidence="2" id="KW-1185">Reference proteome</keyword>
<reference evidence="1 2" key="1">
    <citation type="submission" date="2024-09" db="EMBL/GenBank/DDBJ databases">
        <title>Floridaenema gen nov. (Aerosakkonemataceae, Aerosakkonematales ord. nov., Cyanobacteria) from benthic tropical and subtropical fresh waters, with the description of four new species.</title>
        <authorList>
            <person name="Moretto J.A."/>
            <person name="Berthold D.E."/>
            <person name="Lefler F.W."/>
            <person name="Huang I.-S."/>
            <person name="Laughinghouse H. IV."/>
        </authorList>
    </citation>
    <scope>NUCLEOTIDE SEQUENCE [LARGE SCALE GENOMIC DNA]</scope>
    <source>
        <strain evidence="1 2">BLCC-F167</strain>
    </source>
</reference>